<keyword evidence="7 18" id="KW-0548">Nucleotidyltransferase</keyword>
<dbReference type="NCBIfam" id="TIGR00593">
    <property type="entry name" value="pola"/>
    <property type="match status" value="1"/>
</dbReference>
<dbReference type="Gene3D" id="1.10.150.20">
    <property type="entry name" value="5' to 3' exonuclease, C-terminal subdomain"/>
    <property type="match status" value="2"/>
</dbReference>
<evidence type="ECO:0000256" key="2">
    <source>
        <dbReference type="ARBA" id="ARBA00007705"/>
    </source>
</evidence>
<dbReference type="InterPro" id="IPR012337">
    <property type="entry name" value="RNaseH-like_sf"/>
</dbReference>
<dbReference type="SUPFAM" id="SSF53098">
    <property type="entry name" value="Ribonuclease H-like"/>
    <property type="match status" value="1"/>
</dbReference>
<evidence type="ECO:0000256" key="5">
    <source>
        <dbReference type="ARBA" id="ARBA00020311"/>
    </source>
</evidence>
<dbReference type="InterPro" id="IPR020045">
    <property type="entry name" value="DNA_polI_H3TH"/>
</dbReference>
<dbReference type="Pfam" id="PF00476">
    <property type="entry name" value="DNA_pol_A"/>
    <property type="match status" value="1"/>
</dbReference>
<dbReference type="AlphaFoldDB" id="A0A0F3RS06"/>
<dbReference type="GO" id="GO:0003677">
    <property type="term" value="F:DNA binding"/>
    <property type="evidence" value="ECO:0007669"/>
    <property type="project" value="UniProtKB-UniRule"/>
</dbReference>
<evidence type="ECO:0000256" key="4">
    <source>
        <dbReference type="ARBA" id="ARBA00012417"/>
    </source>
</evidence>
<dbReference type="InterPro" id="IPR036397">
    <property type="entry name" value="RNaseH_sf"/>
</dbReference>
<evidence type="ECO:0000256" key="16">
    <source>
        <dbReference type="ARBA" id="ARBA00049244"/>
    </source>
</evidence>
<dbReference type="Proteomes" id="UP000033580">
    <property type="component" value="Unassembled WGS sequence"/>
</dbReference>
<keyword evidence="8 18" id="KW-0235">DNA replication</keyword>
<evidence type="ECO:0000259" key="20">
    <source>
        <dbReference type="SMART" id="SM00482"/>
    </source>
</evidence>
<dbReference type="EMBL" id="LAOR01000001">
    <property type="protein sequence ID" value="KJW07924.1"/>
    <property type="molecule type" value="Genomic_DNA"/>
</dbReference>
<comment type="caution">
    <text evidence="21">The sequence shown here is derived from an EMBL/GenBank/DDBJ whole genome shotgun (WGS) entry which is preliminary data.</text>
</comment>
<dbReference type="PANTHER" id="PTHR10133:SF27">
    <property type="entry name" value="DNA POLYMERASE NU"/>
    <property type="match status" value="1"/>
</dbReference>
<dbReference type="FunFam" id="1.10.150.20:FF:000003">
    <property type="entry name" value="DNA polymerase I"/>
    <property type="match status" value="1"/>
</dbReference>
<dbReference type="SMART" id="SM00279">
    <property type="entry name" value="HhH2"/>
    <property type="match status" value="1"/>
</dbReference>
<reference evidence="21 22" key="1">
    <citation type="submission" date="2015-01" db="EMBL/GenBank/DDBJ databases">
        <title>Genome Sequencing of Rickettsiales.</title>
        <authorList>
            <person name="Daugherty S.C."/>
            <person name="Su Q."/>
            <person name="Abolude K."/>
            <person name="Beier-Sexton M."/>
            <person name="Carlyon J.A."/>
            <person name="Carter R."/>
            <person name="Day N.P."/>
            <person name="Dumler S.J."/>
            <person name="Dyachenko V."/>
            <person name="Godinez A."/>
            <person name="Kurtti T.J."/>
            <person name="Lichay M."/>
            <person name="Mullins K.E."/>
            <person name="Ott S."/>
            <person name="Pappas-Brown V."/>
            <person name="Paris D.H."/>
            <person name="Patel P."/>
            <person name="Richards A.L."/>
            <person name="Sadzewicz L."/>
            <person name="Sears K."/>
            <person name="Seidman D."/>
            <person name="Sengamalay N."/>
            <person name="Stenos J."/>
            <person name="Tallon L.J."/>
            <person name="Vincent G."/>
            <person name="Fraser C.M."/>
            <person name="Munderloh U."/>
            <person name="Dunning-Hotopp J.C."/>
        </authorList>
    </citation>
    <scope>NUCLEOTIDE SEQUENCE [LARGE SCALE GENOMIC DNA]</scope>
    <source>
        <strain evidence="21 22">UT144</strain>
    </source>
</reference>
<feature type="domain" description="DNA-directed DNA polymerase family A palm" evidence="20">
    <location>
        <begin position="664"/>
        <end position="870"/>
    </location>
</feature>
<dbReference type="CDD" id="cd09898">
    <property type="entry name" value="H3TH_53EXO"/>
    <property type="match status" value="1"/>
</dbReference>
<dbReference type="PRINTS" id="PR00868">
    <property type="entry name" value="DNAPOLI"/>
</dbReference>
<keyword evidence="14 18" id="KW-0238">DNA-binding</keyword>
<keyword evidence="10 18" id="KW-0227">DNA damage</keyword>
<dbReference type="InterPro" id="IPR001098">
    <property type="entry name" value="DNA-dir_DNA_pol_A_palm_dom"/>
</dbReference>
<dbReference type="InterPro" id="IPR008918">
    <property type="entry name" value="HhH2"/>
</dbReference>
<proteinExistence type="inferred from homology"/>
<dbReference type="InterPro" id="IPR019760">
    <property type="entry name" value="DNA-dir_DNA_pol_A_CS"/>
</dbReference>
<evidence type="ECO:0000256" key="7">
    <source>
        <dbReference type="ARBA" id="ARBA00022695"/>
    </source>
</evidence>
<dbReference type="InterPro" id="IPR029060">
    <property type="entry name" value="PIN-like_dom_sf"/>
</dbReference>
<dbReference type="GO" id="GO:0006302">
    <property type="term" value="P:double-strand break repair"/>
    <property type="evidence" value="ECO:0007669"/>
    <property type="project" value="TreeGrafter"/>
</dbReference>
<dbReference type="SMART" id="SM00475">
    <property type="entry name" value="53EXOc"/>
    <property type="match status" value="1"/>
</dbReference>
<sequence length="910" mass="104608">MFKVTIFVSIHKTYQYNNINFMCSFKNKKIFLLDGYPFIFRGYFVNQDLISHNGTPIGGVYGFTTMIMNIINEFNPEYMVVVFDTGVDNFRHKIYPEYKNHRPELPSELKIQFPLVREIVKYLNISAIEMEGVEADDVIASLANKFGKASDEIIIVSSDKDLLQLVNNKVYIYDPIKKQYIREKETIEKLGVRPSQVRDFLSLTGDVSDNIPGIPGIGPKTAIKLLEQFDSLNNILHNYANIPSPRHRKLIEEHRQLAELSWQLVGLKQDLNLNLSVENLRWSPPNAEQIRTLIHKFGFTSLITKASKLFKLELSHLIAKYPLSRASNISKIEITNSEILLQVKSRAQESGYLSVLLEKEKNDYISITFSLDLHKLYFIDLTAITSKEQNYATETNPWWKSSIVELLLDSSIQKITYNLKELLIFLLNFLRTEITSASCIDDIMLMHYILSAGKNELPLNEIIQTYNKSYSEQYSEHKVCWLKNTFDNLMSELFKNKLLHCYYEIDLPICYILRNIENNGIKINVPLLKDLSAQLKHKIDLLEQQIYQICGQEFNIASPKQLGEILFDVLKLPHAKVSQKTKSYSTDSEVLENLSRAGIKIADLLLKWRQLTKLLTTYIDTLPTQINNNTFRVHTTLLQTSTTTSRLSSHSPNLQNIPIRSEYGLKVRSAFVAPPGSKILSADYSQIELRILSYFANIEQLKNVFIMGEDIHSSTAAQIFKINADQVTEEHRRKAKAINFGIIYGISAFGLAKQLNISNTEAAQYINHYFQEYPAIRQYMDETKKFAVEHGYVKNMIGRRCYIPLINSSNLTTRNFAQRAAINAPIQSTASDIAKIAMIQYEKLIYSKYPAIKLLLQVHDELVFELPEELVDTACNLIKSTMENIPYFSFPLKVELKIGDNWGEMQKVKF</sequence>
<dbReference type="Gene3D" id="3.30.70.370">
    <property type="match status" value="1"/>
</dbReference>
<evidence type="ECO:0000313" key="22">
    <source>
        <dbReference type="Proteomes" id="UP000033580"/>
    </source>
</evidence>
<evidence type="ECO:0000256" key="11">
    <source>
        <dbReference type="ARBA" id="ARBA00022801"/>
    </source>
</evidence>
<protein>
    <recommendedName>
        <fullName evidence="5 17">DNA polymerase I</fullName>
        <ecNumber evidence="4 17">2.7.7.7</ecNumber>
    </recommendedName>
</protein>
<dbReference type="EC" id="2.7.7.7" evidence="4 17"/>
<dbReference type="CDD" id="cd08637">
    <property type="entry name" value="DNA_pol_A_pol_I_C"/>
    <property type="match status" value="1"/>
</dbReference>
<keyword evidence="15 18" id="KW-0234">DNA repair</keyword>
<dbReference type="SUPFAM" id="SSF88723">
    <property type="entry name" value="PIN domain-like"/>
    <property type="match status" value="1"/>
</dbReference>
<dbReference type="FunFam" id="1.10.150.20:FF:000002">
    <property type="entry name" value="DNA polymerase I"/>
    <property type="match status" value="1"/>
</dbReference>
<comment type="catalytic activity">
    <reaction evidence="16 18">
        <text>DNA(n) + a 2'-deoxyribonucleoside 5'-triphosphate = DNA(n+1) + diphosphate</text>
        <dbReference type="Rhea" id="RHEA:22508"/>
        <dbReference type="Rhea" id="RHEA-COMP:17339"/>
        <dbReference type="Rhea" id="RHEA-COMP:17340"/>
        <dbReference type="ChEBI" id="CHEBI:33019"/>
        <dbReference type="ChEBI" id="CHEBI:61560"/>
        <dbReference type="ChEBI" id="CHEBI:173112"/>
        <dbReference type="EC" id="2.7.7.7"/>
    </reaction>
</comment>
<dbReference type="CDD" id="cd09859">
    <property type="entry name" value="PIN_53EXO"/>
    <property type="match status" value="1"/>
</dbReference>
<evidence type="ECO:0000256" key="15">
    <source>
        <dbReference type="ARBA" id="ARBA00023204"/>
    </source>
</evidence>
<comment type="similarity">
    <text evidence="2 18">Belongs to the DNA polymerase type-A family.</text>
</comment>
<dbReference type="PROSITE" id="PS00447">
    <property type="entry name" value="DNA_POLYMERASE_A"/>
    <property type="match status" value="1"/>
</dbReference>
<name>A0A0F3RS06_ORITS</name>
<dbReference type="Gene3D" id="1.20.1060.10">
    <property type="entry name" value="Taq DNA Polymerase, Chain T, domain 4"/>
    <property type="match status" value="1"/>
</dbReference>
<keyword evidence="13 18" id="KW-0239">DNA-directed DNA polymerase</keyword>
<dbReference type="GO" id="GO:0008409">
    <property type="term" value="F:5'-3' exonuclease activity"/>
    <property type="evidence" value="ECO:0007669"/>
    <property type="project" value="UniProtKB-UniRule"/>
</dbReference>
<keyword evidence="6 18" id="KW-0808">Transferase</keyword>
<evidence type="ECO:0000256" key="13">
    <source>
        <dbReference type="ARBA" id="ARBA00022932"/>
    </source>
</evidence>
<feature type="domain" description="5'-3' exonuclease" evidence="19">
    <location>
        <begin position="28"/>
        <end position="283"/>
    </location>
</feature>
<evidence type="ECO:0000313" key="21">
    <source>
        <dbReference type="EMBL" id="KJW07924.1"/>
    </source>
</evidence>
<dbReference type="InterPro" id="IPR036279">
    <property type="entry name" value="5-3_exonuclease_C_sf"/>
</dbReference>
<evidence type="ECO:0000256" key="9">
    <source>
        <dbReference type="ARBA" id="ARBA00022722"/>
    </source>
</evidence>
<dbReference type="SUPFAM" id="SSF47807">
    <property type="entry name" value="5' to 3' exonuclease, C-terminal subdomain"/>
    <property type="match status" value="1"/>
</dbReference>
<dbReference type="Pfam" id="PF02739">
    <property type="entry name" value="5_3_exonuc_N"/>
    <property type="match status" value="1"/>
</dbReference>
<evidence type="ECO:0000256" key="1">
    <source>
        <dbReference type="ARBA" id="ARBA00002703"/>
    </source>
</evidence>
<dbReference type="NCBIfam" id="NF004397">
    <property type="entry name" value="PRK05755.1"/>
    <property type="match status" value="1"/>
</dbReference>
<evidence type="ECO:0000256" key="17">
    <source>
        <dbReference type="NCBIfam" id="TIGR00593"/>
    </source>
</evidence>
<dbReference type="InterPro" id="IPR002298">
    <property type="entry name" value="DNA_polymerase_A"/>
</dbReference>
<dbReference type="GO" id="GO:0003887">
    <property type="term" value="F:DNA-directed DNA polymerase activity"/>
    <property type="evidence" value="ECO:0007669"/>
    <property type="project" value="UniProtKB-UniRule"/>
</dbReference>
<accession>A0A0F3RS06</accession>
<keyword evidence="11 18" id="KW-0378">Hydrolase</keyword>
<dbReference type="PATRIC" id="fig|1441384.3.peg.21"/>
<evidence type="ECO:0000256" key="12">
    <source>
        <dbReference type="ARBA" id="ARBA00022839"/>
    </source>
</evidence>
<evidence type="ECO:0000256" key="10">
    <source>
        <dbReference type="ARBA" id="ARBA00022763"/>
    </source>
</evidence>
<dbReference type="SUPFAM" id="SSF56672">
    <property type="entry name" value="DNA/RNA polymerases"/>
    <property type="match status" value="1"/>
</dbReference>
<dbReference type="InterPro" id="IPR020046">
    <property type="entry name" value="5-3_exonucl_a-hlix_arch_N"/>
</dbReference>
<dbReference type="InterPro" id="IPR002421">
    <property type="entry name" value="5-3_exonuclease"/>
</dbReference>
<comment type="function">
    <text evidence="1 18">In addition to polymerase activity, this DNA polymerase exhibits 5'-3' exonuclease activity.</text>
</comment>
<dbReference type="FunFam" id="1.20.1060.10:FF:000001">
    <property type="entry name" value="DNA polymerase I"/>
    <property type="match status" value="1"/>
</dbReference>
<evidence type="ECO:0000256" key="18">
    <source>
        <dbReference type="RuleBase" id="RU004460"/>
    </source>
</evidence>
<dbReference type="SMART" id="SM00482">
    <property type="entry name" value="POLAc"/>
    <property type="match status" value="1"/>
</dbReference>
<evidence type="ECO:0000256" key="6">
    <source>
        <dbReference type="ARBA" id="ARBA00022679"/>
    </source>
</evidence>
<dbReference type="InterPro" id="IPR018320">
    <property type="entry name" value="DNA_polymerase_1"/>
</dbReference>
<keyword evidence="12 18" id="KW-0269">Exonuclease</keyword>
<evidence type="ECO:0000256" key="3">
    <source>
        <dbReference type="ARBA" id="ARBA00011541"/>
    </source>
</evidence>
<evidence type="ECO:0000256" key="14">
    <source>
        <dbReference type="ARBA" id="ARBA00023125"/>
    </source>
</evidence>
<dbReference type="GO" id="GO:0006261">
    <property type="term" value="P:DNA-templated DNA replication"/>
    <property type="evidence" value="ECO:0007669"/>
    <property type="project" value="UniProtKB-UniRule"/>
</dbReference>
<dbReference type="PANTHER" id="PTHR10133">
    <property type="entry name" value="DNA POLYMERASE I"/>
    <property type="match status" value="1"/>
</dbReference>
<gene>
    <name evidence="18 21" type="primary">polA</name>
    <name evidence="21" type="ORF">OTUT144_0016</name>
</gene>
<dbReference type="Pfam" id="PF01367">
    <property type="entry name" value="5_3_exonuc"/>
    <property type="match status" value="1"/>
</dbReference>
<comment type="subunit">
    <text evidence="3">Single-chain monomer with multiple functions.</text>
</comment>
<dbReference type="InterPro" id="IPR043502">
    <property type="entry name" value="DNA/RNA_pol_sf"/>
</dbReference>
<keyword evidence="9" id="KW-0540">Nuclease</keyword>
<evidence type="ECO:0000256" key="8">
    <source>
        <dbReference type="ARBA" id="ARBA00022705"/>
    </source>
</evidence>
<dbReference type="Gene3D" id="3.30.420.10">
    <property type="entry name" value="Ribonuclease H-like superfamily/Ribonuclease H"/>
    <property type="match status" value="1"/>
</dbReference>
<organism evidence="21 22">
    <name type="scientific">Orientia tsutsugamushi str. UT144</name>
    <dbReference type="NCBI Taxonomy" id="1441384"/>
    <lineage>
        <taxon>Bacteria</taxon>
        <taxon>Pseudomonadati</taxon>
        <taxon>Pseudomonadota</taxon>
        <taxon>Alphaproteobacteria</taxon>
        <taxon>Rickettsiales</taxon>
        <taxon>Rickettsiaceae</taxon>
        <taxon>Rickettsieae</taxon>
        <taxon>Orientia</taxon>
    </lineage>
</organism>
<dbReference type="Gene3D" id="3.40.50.1010">
    <property type="entry name" value="5'-nuclease"/>
    <property type="match status" value="1"/>
</dbReference>
<evidence type="ECO:0000259" key="19">
    <source>
        <dbReference type="SMART" id="SM00475"/>
    </source>
</evidence>